<keyword evidence="4" id="KW-0479">Metal-binding</keyword>
<keyword evidence="11" id="KW-0255">Endonuclease</keyword>
<keyword evidence="12" id="KW-1185">Reference proteome</keyword>
<evidence type="ECO:0000256" key="1">
    <source>
        <dbReference type="ARBA" id="ARBA00001936"/>
    </source>
</evidence>
<evidence type="ECO:0000256" key="5">
    <source>
        <dbReference type="ARBA" id="ARBA00022763"/>
    </source>
</evidence>
<dbReference type="GO" id="GO:0046872">
    <property type="term" value="F:metal ion binding"/>
    <property type="evidence" value="ECO:0007669"/>
    <property type="project" value="UniProtKB-KW"/>
</dbReference>
<evidence type="ECO:0000313" key="12">
    <source>
        <dbReference type="Proteomes" id="UP000319143"/>
    </source>
</evidence>
<keyword evidence="11" id="KW-0269">Exonuclease</keyword>
<organism evidence="11 12">
    <name type="scientific">Novipirellula artificiosorum</name>
    <dbReference type="NCBI Taxonomy" id="2528016"/>
    <lineage>
        <taxon>Bacteria</taxon>
        <taxon>Pseudomonadati</taxon>
        <taxon>Planctomycetota</taxon>
        <taxon>Planctomycetia</taxon>
        <taxon>Pirellulales</taxon>
        <taxon>Pirellulaceae</taxon>
        <taxon>Novipirellula</taxon>
    </lineage>
</organism>
<dbReference type="Proteomes" id="UP000319143">
    <property type="component" value="Unassembled WGS sequence"/>
</dbReference>
<feature type="signal peptide" evidence="9">
    <location>
        <begin position="1"/>
        <end position="21"/>
    </location>
</feature>
<proteinExistence type="predicted"/>
<sequence precursor="true">MIRSIALLVAFLGILSSAASGETFTIATYNLNWGNRRGDQILDAVSEADADLICFQETTPVSETFLKERLAKTYPHFHSVGHQGKYLGERFVFASKTSLANTRYVGPATGLFGFFSASIPIAGESVHIVNVHLTPFQVQRGGGITDAMTAVSATEQIHSSEVTAIIQSLDIKKPTIVIGDFNSLSSFNAPNRLVELGFIDSFASVITDADTHPTWHWPTRPLPLALRIDYIFHTPHFETIKSEIIKRDGSDHSLVVSELRRTDVGDAR</sequence>
<comment type="cofactor">
    <cofactor evidence="2">
        <name>Mg(2+)</name>
        <dbReference type="ChEBI" id="CHEBI:18420"/>
    </cofactor>
</comment>
<dbReference type="RefSeq" id="WP_146526167.1">
    <property type="nucleotide sequence ID" value="NZ_SJPV01000003.1"/>
</dbReference>
<accession>A0A5C6DRC1</accession>
<evidence type="ECO:0000256" key="6">
    <source>
        <dbReference type="ARBA" id="ARBA00022801"/>
    </source>
</evidence>
<reference evidence="11 12" key="1">
    <citation type="submission" date="2019-02" db="EMBL/GenBank/DDBJ databases">
        <title>Deep-cultivation of Planctomycetes and their phenomic and genomic characterization uncovers novel biology.</title>
        <authorList>
            <person name="Wiegand S."/>
            <person name="Jogler M."/>
            <person name="Boedeker C."/>
            <person name="Pinto D."/>
            <person name="Vollmers J."/>
            <person name="Rivas-Marin E."/>
            <person name="Kohn T."/>
            <person name="Peeters S.H."/>
            <person name="Heuer A."/>
            <person name="Rast P."/>
            <person name="Oberbeckmann S."/>
            <person name="Bunk B."/>
            <person name="Jeske O."/>
            <person name="Meyerdierks A."/>
            <person name="Storesund J.E."/>
            <person name="Kallscheuer N."/>
            <person name="Luecker S."/>
            <person name="Lage O.M."/>
            <person name="Pohl T."/>
            <person name="Merkel B.J."/>
            <person name="Hornburger P."/>
            <person name="Mueller R.-W."/>
            <person name="Bruemmer F."/>
            <person name="Labrenz M."/>
            <person name="Spormann A.M."/>
            <person name="Op Den Camp H."/>
            <person name="Overmann J."/>
            <person name="Amann R."/>
            <person name="Jetten M.S.M."/>
            <person name="Mascher T."/>
            <person name="Medema M.H."/>
            <person name="Devos D.P."/>
            <person name="Kaster A.-K."/>
            <person name="Ovreas L."/>
            <person name="Rohde M."/>
            <person name="Galperin M.Y."/>
            <person name="Jogler C."/>
        </authorList>
    </citation>
    <scope>NUCLEOTIDE SEQUENCE [LARGE SCALE GENOMIC DNA]</scope>
    <source>
        <strain evidence="11 12">Poly41</strain>
    </source>
</reference>
<feature type="chain" id="PRO_5022720055" evidence="9">
    <location>
        <begin position="22"/>
        <end position="268"/>
    </location>
</feature>
<dbReference type="PANTHER" id="PTHR15822:SF4">
    <property type="entry name" value="TYROSYL-DNA PHOSPHODIESTERASE 2"/>
    <property type="match status" value="1"/>
</dbReference>
<dbReference type="InterPro" id="IPR036691">
    <property type="entry name" value="Endo/exonu/phosph_ase_sf"/>
</dbReference>
<dbReference type="GO" id="GO:0004527">
    <property type="term" value="F:exonuclease activity"/>
    <property type="evidence" value="ECO:0007669"/>
    <property type="project" value="UniProtKB-KW"/>
</dbReference>
<evidence type="ECO:0000256" key="2">
    <source>
        <dbReference type="ARBA" id="ARBA00001946"/>
    </source>
</evidence>
<dbReference type="SUPFAM" id="SSF56219">
    <property type="entry name" value="DNase I-like"/>
    <property type="match status" value="1"/>
</dbReference>
<name>A0A5C6DRC1_9BACT</name>
<dbReference type="InterPro" id="IPR005135">
    <property type="entry name" value="Endo/exonuclease/phosphatase"/>
</dbReference>
<keyword evidence="6" id="KW-0378">Hydrolase</keyword>
<keyword evidence="5" id="KW-0227">DNA damage</keyword>
<keyword evidence="8" id="KW-0234">DNA repair</keyword>
<dbReference type="Pfam" id="PF03372">
    <property type="entry name" value="Exo_endo_phos"/>
    <property type="match status" value="1"/>
</dbReference>
<gene>
    <name evidence="11" type="ORF">Poly41_22140</name>
</gene>
<evidence type="ECO:0000256" key="8">
    <source>
        <dbReference type="ARBA" id="ARBA00023204"/>
    </source>
</evidence>
<dbReference type="PANTHER" id="PTHR15822">
    <property type="entry name" value="TRAF AND TNF RECEPTOR-ASSOCIATED PROTEIN"/>
    <property type="match status" value="1"/>
</dbReference>
<comment type="caution">
    <text evidence="11">The sequence shown here is derived from an EMBL/GenBank/DDBJ whole genome shotgun (WGS) entry which is preliminary data.</text>
</comment>
<dbReference type="Gene3D" id="3.60.10.10">
    <property type="entry name" value="Endonuclease/exonuclease/phosphatase"/>
    <property type="match status" value="1"/>
</dbReference>
<dbReference type="GO" id="GO:0004519">
    <property type="term" value="F:endonuclease activity"/>
    <property type="evidence" value="ECO:0007669"/>
    <property type="project" value="UniProtKB-KW"/>
</dbReference>
<dbReference type="AlphaFoldDB" id="A0A5C6DRC1"/>
<evidence type="ECO:0000259" key="10">
    <source>
        <dbReference type="Pfam" id="PF03372"/>
    </source>
</evidence>
<dbReference type="GO" id="GO:0006281">
    <property type="term" value="P:DNA repair"/>
    <property type="evidence" value="ECO:0007669"/>
    <property type="project" value="UniProtKB-KW"/>
</dbReference>
<keyword evidence="3" id="KW-0540">Nuclease</keyword>
<comment type="cofactor">
    <cofactor evidence="1">
        <name>Mn(2+)</name>
        <dbReference type="ChEBI" id="CHEBI:29035"/>
    </cofactor>
</comment>
<evidence type="ECO:0000256" key="9">
    <source>
        <dbReference type="SAM" id="SignalP"/>
    </source>
</evidence>
<evidence type="ECO:0000256" key="4">
    <source>
        <dbReference type="ARBA" id="ARBA00022723"/>
    </source>
</evidence>
<evidence type="ECO:0000313" key="11">
    <source>
        <dbReference type="EMBL" id="TWU39390.1"/>
    </source>
</evidence>
<keyword evidence="9" id="KW-0732">Signal</keyword>
<evidence type="ECO:0000256" key="7">
    <source>
        <dbReference type="ARBA" id="ARBA00022842"/>
    </source>
</evidence>
<keyword evidence="7" id="KW-0460">Magnesium</keyword>
<dbReference type="OrthoDB" id="9812856at2"/>
<protein>
    <submittedName>
        <fullName evidence="11">Endonuclease/Exonuclease/phosphatase family protein</fullName>
    </submittedName>
</protein>
<dbReference type="EMBL" id="SJPV01000003">
    <property type="protein sequence ID" value="TWU39390.1"/>
    <property type="molecule type" value="Genomic_DNA"/>
</dbReference>
<feature type="domain" description="Endonuclease/exonuclease/phosphatase" evidence="10">
    <location>
        <begin position="27"/>
        <end position="252"/>
    </location>
</feature>
<evidence type="ECO:0000256" key="3">
    <source>
        <dbReference type="ARBA" id="ARBA00022722"/>
    </source>
</evidence>
<dbReference type="InterPro" id="IPR051547">
    <property type="entry name" value="TDP2-like"/>
</dbReference>